<sequence length="63" mass="7207">MNVVQIRYLLGHENLDTTMKYLDITPSEKAEALATLEREKTSTQPKKWKNSDGSLSAFLRLPQ</sequence>
<dbReference type="InterPro" id="IPR013762">
    <property type="entry name" value="Integrase-like_cat_sf"/>
</dbReference>
<dbReference type="EMBL" id="DWYZ01000082">
    <property type="protein sequence ID" value="HJB27939.1"/>
    <property type="molecule type" value="Genomic_DNA"/>
</dbReference>
<reference evidence="3" key="1">
    <citation type="journal article" date="2021" name="PeerJ">
        <title>Extensive microbial diversity within the chicken gut microbiome revealed by metagenomics and culture.</title>
        <authorList>
            <person name="Gilroy R."/>
            <person name="Ravi A."/>
            <person name="Getino M."/>
            <person name="Pursley I."/>
            <person name="Horton D.L."/>
            <person name="Alikhan N.F."/>
            <person name="Baker D."/>
            <person name="Gharbi K."/>
            <person name="Hall N."/>
            <person name="Watson M."/>
            <person name="Adriaenssens E.M."/>
            <person name="Foster-Nyarko E."/>
            <person name="Jarju S."/>
            <person name="Secka A."/>
            <person name="Antonio M."/>
            <person name="Oren A."/>
            <person name="Chaudhuri R.R."/>
            <person name="La Ragione R."/>
            <person name="Hildebrand F."/>
            <person name="Pallen M.J."/>
        </authorList>
    </citation>
    <scope>NUCLEOTIDE SEQUENCE</scope>
    <source>
        <strain evidence="3">ChiSjej1B19-5720</strain>
    </source>
</reference>
<name>A0A9D2LRU5_9FIRM</name>
<evidence type="ECO:0000256" key="1">
    <source>
        <dbReference type="ARBA" id="ARBA00023172"/>
    </source>
</evidence>
<dbReference type="Gene3D" id="1.10.443.10">
    <property type="entry name" value="Intergrase catalytic core"/>
    <property type="match status" value="1"/>
</dbReference>
<dbReference type="SUPFAM" id="SSF56349">
    <property type="entry name" value="DNA breaking-rejoining enzymes"/>
    <property type="match status" value="1"/>
</dbReference>
<dbReference type="GO" id="GO:0006310">
    <property type="term" value="P:DNA recombination"/>
    <property type="evidence" value="ECO:0007669"/>
    <property type="project" value="UniProtKB-KW"/>
</dbReference>
<reference evidence="3" key="2">
    <citation type="submission" date="2021-04" db="EMBL/GenBank/DDBJ databases">
        <authorList>
            <person name="Gilroy R."/>
        </authorList>
    </citation>
    <scope>NUCLEOTIDE SEQUENCE</scope>
    <source>
        <strain evidence="3">ChiSjej1B19-5720</strain>
    </source>
</reference>
<evidence type="ECO:0000313" key="4">
    <source>
        <dbReference type="Proteomes" id="UP000823842"/>
    </source>
</evidence>
<gene>
    <name evidence="3" type="ORF">IAA06_04000</name>
</gene>
<keyword evidence="1" id="KW-0233">DNA recombination</keyword>
<dbReference type="Proteomes" id="UP000823842">
    <property type="component" value="Unassembled WGS sequence"/>
</dbReference>
<dbReference type="InterPro" id="IPR011010">
    <property type="entry name" value="DNA_brk_join_enz"/>
</dbReference>
<protein>
    <submittedName>
        <fullName evidence="3">Uncharacterized protein</fullName>
    </submittedName>
</protein>
<accession>A0A9D2LRU5</accession>
<dbReference type="GO" id="GO:0015074">
    <property type="term" value="P:DNA integration"/>
    <property type="evidence" value="ECO:0007669"/>
    <property type="project" value="InterPro"/>
</dbReference>
<organism evidence="3 4">
    <name type="scientific">Candidatus Blautia faecavium</name>
    <dbReference type="NCBI Taxonomy" id="2838487"/>
    <lineage>
        <taxon>Bacteria</taxon>
        <taxon>Bacillati</taxon>
        <taxon>Bacillota</taxon>
        <taxon>Clostridia</taxon>
        <taxon>Lachnospirales</taxon>
        <taxon>Lachnospiraceae</taxon>
        <taxon>Blautia</taxon>
    </lineage>
</organism>
<dbReference type="GO" id="GO:0003677">
    <property type="term" value="F:DNA binding"/>
    <property type="evidence" value="ECO:0007669"/>
    <property type="project" value="InterPro"/>
</dbReference>
<proteinExistence type="predicted"/>
<comment type="caution">
    <text evidence="3">The sequence shown here is derived from an EMBL/GenBank/DDBJ whole genome shotgun (WGS) entry which is preliminary data.</text>
</comment>
<evidence type="ECO:0000256" key="2">
    <source>
        <dbReference type="SAM" id="MobiDB-lite"/>
    </source>
</evidence>
<dbReference type="AlphaFoldDB" id="A0A9D2LRU5"/>
<evidence type="ECO:0000313" key="3">
    <source>
        <dbReference type="EMBL" id="HJB27939.1"/>
    </source>
</evidence>
<feature type="region of interest" description="Disordered" evidence="2">
    <location>
        <begin position="37"/>
        <end position="63"/>
    </location>
</feature>